<sequence length="228" mass="26342">MKNAEKNKLLYDDVSERVFATSLIELGIAYSQVRQFLGAAYYVFFKRQDGDGVDIKQWEEKLNEPDFNSLVSHELRDHLNNMKDDKREVHVYRNLIIHGAKFPGKADKIFKLDFAERCSYWSDFHRTALSNDEILVERLTLVDNFTKRYFQSVNRIWEILLSNLLDNLADSDPPNKILINSNFVSETLEETDVTIPKYYVEPNVSGTTNYSTGGHTLTSIYHIGSSDS</sequence>
<evidence type="ECO:0000313" key="2">
    <source>
        <dbReference type="Proteomes" id="UP000319619"/>
    </source>
</evidence>
<accession>A0A532UU26</accession>
<proteinExistence type="predicted"/>
<protein>
    <submittedName>
        <fullName evidence="1">Uncharacterized protein</fullName>
    </submittedName>
</protein>
<gene>
    <name evidence="1" type="ORF">CEE37_13130</name>
</gene>
<evidence type="ECO:0000313" key="1">
    <source>
        <dbReference type="EMBL" id="TKJ38455.1"/>
    </source>
</evidence>
<dbReference type="AlphaFoldDB" id="A0A532UU26"/>
<name>A0A532UU26_UNCL8</name>
<organism evidence="1 2">
    <name type="scientific">candidate division LCP-89 bacterium B3_LCP</name>
    <dbReference type="NCBI Taxonomy" id="2012998"/>
    <lineage>
        <taxon>Bacteria</taxon>
        <taxon>Pseudomonadati</taxon>
        <taxon>Bacteria division LCP-89</taxon>
    </lineage>
</organism>
<reference evidence="1 2" key="1">
    <citation type="submission" date="2017-06" db="EMBL/GenBank/DDBJ databases">
        <title>Novel microbial phyla capable of carbon fixation and sulfur reduction in deep-sea sediments.</title>
        <authorList>
            <person name="Huang J."/>
            <person name="Baker B."/>
            <person name="Wang Y."/>
        </authorList>
    </citation>
    <scope>NUCLEOTIDE SEQUENCE [LARGE SCALE GENOMIC DNA]</scope>
    <source>
        <strain evidence="1">B3_LCP</strain>
    </source>
</reference>
<dbReference type="EMBL" id="NJBN01000010">
    <property type="protein sequence ID" value="TKJ38455.1"/>
    <property type="molecule type" value="Genomic_DNA"/>
</dbReference>
<dbReference type="Proteomes" id="UP000319619">
    <property type="component" value="Unassembled WGS sequence"/>
</dbReference>
<comment type="caution">
    <text evidence="1">The sequence shown here is derived from an EMBL/GenBank/DDBJ whole genome shotgun (WGS) entry which is preliminary data.</text>
</comment>